<sequence length="206" mass="22714">MTGSASNLAPVQQELSTPTIPAPPHWLWQVGYWFRIGFSLFLLLSVLIGMAGCSSSAAMVPWQKATAVVPEPVLEQVIQANTDLNMTQAKENLLAWTVDGKAGKLTLFNFNTPNLCGALGCLYAGYWLRENQSAVEVFQNYLNPNLPANKPLFQVGENRGQALPCLKVLQMEGDSLRGGKAERLRQLNYCFNGDRYQLADSQLFTS</sequence>
<proteinExistence type="predicted"/>
<feature type="transmembrane region" description="Helical" evidence="1">
    <location>
        <begin position="32"/>
        <end position="53"/>
    </location>
</feature>
<evidence type="ECO:0000256" key="1">
    <source>
        <dbReference type="SAM" id="Phobius"/>
    </source>
</evidence>
<organism evidence="2">
    <name type="scientific">Leptolyngbya sp. NK1-12</name>
    <dbReference type="NCBI Taxonomy" id="2547451"/>
    <lineage>
        <taxon>Bacteria</taxon>
        <taxon>Bacillati</taxon>
        <taxon>Cyanobacteriota</taxon>
        <taxon>Cyanophyceae</taxon>
        <taxon>Leptolyngbyales</taxon>
        <taxon>Leptolyngbyaceae</taxon>
        <taxon>Leptolyngbya group</taxon>
        <taxon>Leptolyngbya</taxon>
    </lineage>
</organism>
<keyword evidence="1" id="KW-1133">Transmembrane helix</keyword>
<reference evidence="2" key="1">
    <citation type="submission" date="2020-05" db="EMBL/GenBank/DDBJ databases">
        <authorList>
            <person name="Zhu T."/>
            <person name="Keshari N."/>
            <person name="Lu X."/>
        </authorList>
    </citation>
    <scope>NUCLEOTIDE SEQUENCE</scope>
    <source>
        <strain evidence="2">NK1-12</strain>
        <plasmid evidence="2">p1</plasmid>
    </source>
</reference>
<dbReference type="AlphaFoldDB" id="A0AA96WML8"/>
<gene>
    <name evidence="2" type="ORF">HJG54_34835</name>
</gene>
<evidence type="ECO:0000313" key="2">
    <source>
        <dbReference type="EMBL" id="WNZ28084.1"/>
    </source>
</evidence>
<protein>
    <submittedName>
        <fullName evidence="2">Uncharacterized protein</fullName>
    </submittedName>
</protein>
<keyword evidence="1" id="KW-0472">Membrane</keyword>
<geneLocation type="plasmid" evidence="2">
    <name>p1</name>
</geneLocation>
<dbReference type="EMBL" id="CP053588">
    <property type="protein sequence ID" value="WNZ28084.1"/>
    <property type="molecule type" value="Genomic_DNA"/>
</dbReference>
<accession>A0AA96WML8</accession>
<name>A0AA96WML8_9CYAN</name>
<dbReference type="RefSeq" id="WP_316437250.1">
    <property type="nucleotide sequence ID" value="NZ_CP053588.1"/>
</dbReference>
<keyword evidence="1" id="KW-0812">Transmembrane</keyword>
<keyword evidence="2" id="KW-0614">Plasmid</keyword>